<dbReference type="PANTHER" id="PTHR45586">
    <property type="entry name" value="TPR REPEAT-CONTAINING PROTEIN PA4667"/>
    <property type="match status" value="1"/>
</dbReference>
<dbReference type="InterPro" id="IPR051012">
    <property type="entry name" value="CellSynth/LPSAsmb/PSIAsmb"/>
</dbReference>
<dbReference type="Gene3D" id="1.25.40.10">
    <property type="entry name" value="Tetratricopeptide repeat domain"/>
    <property type="match status" value="3"/>
</dbReference>
<dbReference type="InterPro" id="IPR011990">
    <property type="entry name" value="TPR-like_helical_dom_sf"/>
</dbReference>
<dbReference type="Pfam" id="PF13181">
    <property type="entry name" value="TPR_8"/>
    <property type="match status" value="1"/>
</dbReference>
<proteinExistence type="predicted"/>
<dbReference type="OrthoDB" id="919555at2"/>
<evidence type="ECO:0000313" key="5">
    <source>
        <dbReference type="Proteomes" id="UP000239532"/>
    </source>
</evidence>
<reference evidence="4 5" key="1">
    <citation type="submission" date="2016-11" db="EMBL/GenBank/DDBJ databases">
        <title>Trade-off between light-utilization and light-protection in marine flavobacteria.</title>
        <authorList>
            <person name="Kumagai Y."/>
        </authorList>
    </citation>
    <scope>NUCLEOTIDE SEQUENCE [LARGE SCALE GENOMIC DNA]</scope>
    <source>
        <strain evidence="4 5">JCM 17109</strain>
    </source>
</reference>
<evidence type="ECO:0000313" key="4">
    <source>
        <dbReference type="EMBL" id="PRP66224.1"/>
    </source>
</evidence>
<dbReference type="InterPro" id="IPR019734">
    <property type="entry name" value="TPR_rpt"/>
</dbReference>
<evidence type="ECO:0000256" key="2">
    <source>
        <dbReference type="ARBA" id="ARBA00022803"/>
    </source>
</evidence>
<feature type="repeat" description="TPR" evidence="3">
    <location>
        <begin position="17"/>
        <end position="50"/>
    </location>
</feature>
<gene>
    <name evidence="4" type="ORF">BST86_03525</name>
</gene>
<dbReference type="RefSeq" id="WP_105982062.1">
    <property type="nucleotide sequence ID" value="NZ_MQUC01000003.1"/>
</dbReference>
<dbReference type="PROSITE" id="PS50005">
    <property type="entry name" value="TPR"/>
    <property type="match status" value="2"/>
</dbReference>
<dbReference type="PANTHER" id="PTHR45586:SF1">
    <property type="entry name" value="LIPOPOLYSACCHARIDE ASSEMBLY PROTEIN B"/>
    <property type="match status" value="1"/>
</dbReference>
<feature type="repeat" description="TPR" evidence="3">
    <location>
        <begin position="119"/>
        <end position="152"/>
    </location>
</feature>
<dbReference type="Pfam" id="PF13432">
    <property type="entry name" value="TPR_16"/>
    <property type="match status" value="1"/>
</dbReference>
<sequence length="681" mass="76050">MRLVSFLVIAFIASFGFSQDMKTGFQFLEQGNYIKARDFFEEVLQEYPDNKTARLCYGRALGLSGKTVEAKSLFIELQKDYPTDFEVALNYAESLLWNKDFTEAESVYEDLVRQDSTSFPAILGYANTLSNLKKYDNALIYVNNALDLQPENQNAAISKKYMQLGKASQQITNEQVDDAIITLESNLKLFPKDADTQNALANAYIAQKNYDQAATTYGLMADSLSLLTGQSLVAHLLKKDKLALQYAVEGSAFAKAKFQQDSVQHKETLLAANERYIQALIWNNKYPEAREVIATTEAACGVSNRLDALKATLGMYTGTFAKSISYYRAILEKDSTSFDGNLGIANAYRAQGNLDLARDYALKTLDFYPNQPDARALLAALKNGLAPVVNTVGSYTSDNGNNEAYAAGINAVIPFSDRFRSVFNYSYRTTENTGNGSMAYNTNASVGAHYRVHNNTWVESTLGFVKANADQNDYTDVNGSVFVKSRPWALQYLEVGYSRELQNFNADLIDEKIFMNNYSLNYNMGTNINLGWYTGLMHTQQTDSNSRNLLFTSLYYTFTKSPALKGGVNYQYLSYKDQVPTLYFSPSKYQAVEVFADLSGTNGNWTYSANAAGGYQFIEDQKATTLYRLEGNLSYAISERFQAGAYGKYSNTASATAAGFEFMELGVKLRWQILEGPLFQF</sequence>
<dbReference type="EMBL" id="MQUC01000003">
    <property type="protein sequence ID" value="PRP66224.1"/>
    <property type="molecule type" value="Genomic_DNA"/>
</dbReference>
<dbReference type="AlphaFoldDB" id="A0A2S9WRU5"/>
<dbReference type="SUPFAM" id="SSF48452">
    <property type="entry name" value="TPR-like"/>
    <property type="match status" value="2"/>
</dbReference>
<accession>A0A2S9WRU5</accession>
<organism evidence="4 5">
    <name type="scientific">Nonlabens agnitus</name>
    <dbReference type="NCBI Taxonomy" id="870484"/>
    <lineage>
        <taxon>Bacteria</taxon>
        <taxon>Pseudomonadati</taxon>
        <taxon>Bacteroidota</taxon>
        <taxon>Flavobacteriia</taxon>
        <taxon>Flavobacteriales</taxon>
        <taxon>Flavobacteriaceae</taxon>
        <taxon>Nonlabens</taxon>
    </lineage>
</organism>
<keyword evidence="5" id="KW-1185">Reference proteome</keyword>
<keyword evidence="2 3" id="KW-0802">TPR repeat</keyword>
<comment type="caution">
    <text evidence="4">The sequence shown here is derived from an EMBL/GenBank/DDBJ whole genome shotgun (WGS) entry which is preliminary data.</text>
</comment>
<dbReference type="Proteomes" id="UP000239532">
    <property type="component" value="Unassembled WGS sequence"/>
</dbReference>
<dbReference type="SMART" id="SM00028">
    <property type="entry name" value="TPR"/>
    <property type="match status" value="5"/>
</dbReference>
<dbReference type="Pfam" id="PF14559">
    <property type="entry name" value="TPR_19"/>
    <property type="match status" value="2"/>
</dbReference>
<name>A0A2S9WRU5_9FLAO</name>
<dbReference type="SUPFAM" id="SSF56935">
    <property type="entry name" value="Porins"/>
    <property type="match status" value="1"/>
</dbReference>
<protein>
    <submittedName>
        <fullName evidence="4">Uncharacterized protein</fullName>
    </submittedName>
</protein>
<evidence type="ECO:0000256" key="3">
    <source>
        <dbReference type="PROSITE-ProRule" id="PRU00339"/>
    </source>
</evidence>
<keyword evidence="1" id="KW-0677">Repeat</keyword>
<evidence type="ECO:0000256" key="1">
    <source>
        <dbReference type="ARBA" id="ARBA00022737"/>
    </source>
</evidence>